<reference evidence="1 2" key="1">
    <citation type="submission" date="2011-02" db="EMBL/GenBank/DDBJ databases">
        <title>The Genome Sequence of Sphaeroforma arctica JP610.</title>
        <authorList>
            <consortium name="The Broad Institute Genome Sequencing Platform"/>
            <person name="Russ C."/>
            <person name="Cuomo C."/>
            <person name="Young S.K."/>
            <person name="Zeng Q."/>
            <person name="Gargeya S."/>
            <person name="Alvarado L."/>
            <person name="Berlin A."/>
            <person name="Chapman S.B."/>
            <person name="Chen Z."/>
            <person name="Freedman E."/>
            <person name="Gellesch M."/>
            <person name="Goldberg J."/>
            <person name="Griggs A."/>
            <person name="Gujja S."/>
            <person name="Heilman E."/>
            <person name="Heiman D."/>
            <person name="Howarth C."/>
            <person name="Mehta T."/>
            <person name="Neiman D."/>
            <person name="Pearson M."/>
            <person name="Roberts A."/>
            <person name="Saif S."/>
            <person name="Shea T."/>
            <person name="Shenoy N."/>
            <person name="Sisk P."/>
            <person name="Stolte C."/>
            <person name="Sykes S."/>
            <person name="White J."/>
            <person name="Yandava C."/>
            <person name="Burger G."/>
            <person name="Gray M.W."/>
            <person name="Holland P.W.H."/>
            <person name="King N."/>
            <person name="Lang F.B.F."/>
            <person name="Roger A.J."/>
            <person name="Ruiz-Trillo I."/>
            <person name="Haas B."/>
            <person name="Nusbaum C."/>
            <person name="Birren B."/>
        </authorList>
    </citation>
    <scope>NUCLEOTIDE SEQUENCE [LARGE SCALE GENOMIC DNA]</scope>
    <source>
        <strain evidence="1 2">JP610</strain>
    </source>
</reference>
<dbReference type="InterPro" id="IPR029021">
    <property type="entry name" value="Prot-tyrosine_phosphatase-like"/>
</dbReference>
<dbReference type="Proteomes" id="UP000054560">
    <property type="component" value="Unassembled WGS sequence"/>
</dbReference>
<dbReference type="EMBL" id="KQ242308">
    <property type="protein sequence ID" value="KNC79421.1"/>
    <property type="molecule type" value="Genomic_DNA"/>
</dbReference>
<sequence>MGAPLPMLIHCATDDDRTGLVVAAIQLLCGVCRSAIIADYVRSDENHVPSVKKAPPIDDIEIFLKAIDAQGVIGFWNSCGLSTYEINSLYLRLCAGSGDTSPTELANHADLNEDCFEAQAENVPYSQPAMSADATSTPCQRRAFLPLALSPRGSRSSSQKVIDGPLVVKKLKMDTEVEASGYRQPYIGPSNADE</sequence>
<dbReference type="RefSeq" id="XP_014153323.1">
    <property type="nucleotide sequence ID" value="XM_014297848.1"/>
</dbReference>
<keyword evidence="2" id="KW-1185">Reference proteome</keyword>
<dbReference type="Gene3D" id="3.90.190.10">
    <property type="entry name" value="Protein tyrosine phosphatase superfamily"/>
    <property type="match status" value="1"/>
</dbReference>
<dbReference type="SUPFAM" id="SSF52799">
    <property type="entry name" value="(Phosphotyrosine protein) phosphatases II"/>
    <property type="match status" value="1"/>
</dbReference>
<gene>
    <name evidence="1" type="ORF">SARC_08188</name>
</gene>
<dbReference type="Pfam" id="PF13350">
    <property type="entry name" value="Y_phosphatase3"/>
    <property type="match status" value="1"/>
</dbReference>
<name>A0A0L0FS44_9EUKA</name>
<evidence type="ECO:0000313" key="2">
    <source>
        <dbReference type="Proteomes" id="UP000054560"/>
    </source>
</evidence>
<dbReference type="InterPro" id="IPR026893">
    <property type="entry name" value="Tyr/Ser_Pase_IphP-type"/>
</dbReference>
<evidence type="ECO:0000313" key="1">
    <source>
        <dbReference type="EMBL" id="KNC79421.1"/>
    </source>
</evidence>
<dbReference type="OrthoDB" id="17139at2759"/>
<accession>A0A0L0FS44</accession>
<dbReference type="GO" id="GO:0004721">
    <property type="term" value="F:phosphoprotein phosphatase activity"/>
    <property type="evidence" value="ECO:0007669"/>
    <property type="project" value="InterPro"/>
</dbReference>
<dbReference type="AlphaFoldDB" id="A0A0L0FS44"/>
<protein>
    <recommendedName>
        <fullName evidence="3">Tyrosine specific protein phosphatases domain-containing protein</fullName>
    </recommendedName>
</protein>
<dbReference type="GeneID" id="25908692"/>
<evidence type="ECO:0008006" key="3">
    <source>
        <dbReference type="Google" id="ProtNLM"/>
    </source>
</evidence>
<organism evidence="1 2">
    <name type="scientific">Sphaeroforma arctica JP610</name>
    <dbReference type="NCBI Taxonomy" id="667725"/>
    <lineage>
        <taxon>Eukaryota</taxon>
        <taxon>Ichthyosporea</taxon>
        <taxon>Ichthyophonida</taxon>
        <taxon>Sphaeroforma</taxon>
    </lineage>
</organism>
<proteinExistence type="predicted"/>